<evidence type="ECO:0000313" key="2">
    <source>
        <dbReference type="EMBL" id="CAD8736553.1"/>
    </source>
</evidence>
<dbReference type="AlphaFoldDB" id="A0A7S0XQI7"/>
<proteinExistence type="predicted"/>
<reference evidence="2" key="1">
    <citation type="submission" date="2021-01" db="EMBL/GenBank/DDBJ databases">
        <authorList>
            <person name="Corre E."/>
            <person name="Pelletier E."/>
            <person name="Niang G."/>
            <person name="Scheremetjew M."/>
            <person name="Finn R."/>
            <person name="Kale V."/>
            <person name="Holt S."/>
            <person name="Cochrane G."/>
            <person name="Meng A."/>
            <person name="Brown T."/>
            <person name="Cohen L."/>
        </authorList>
    </citation>
    <scope>NUCLEOTIDE SEQUENCE</scope>
    <source>
        <strain evidence="2">CCMP441</strain>
    </source>
</reference>
<keyword evidence="1" id="KW-0812">Transmembrane</keyword>
<keyword evidence="1" id="KW-1133">Transmembrane helix</keyword>
<dbReference type="EMBL" id="HBFK01005120">
    <property type="protein sequence ID" value="CAD8736553.1"/>
    <property type="molecule type" value="Transcribed_RNA"/>
</dbReference>
<dbReference type="Gene3D" id="2.130.10.30">
    <property type="entry name" value="Regulator of chromosome condensation 1/beta-lactamase-inhibitor protein II"/>
    <property type="match status" value="1"/>
</dbReference>
<dbReference type="InterPro" id="IPR009091">
    <property type="entry name" value="RCC1/BLIP-II"/>
</dbReference>
<dbReference type="Pfam" id="PF13540">
    <property type="entry name" value="RCC1_2"/>
    <property type="match status" value="1"/>
</dbReference>
<name>A0A7S0XQI7_HEMAN</name>
<accession>A0A7S0XQI7</accession>
<protein>
    <submittedName>
        <fullName evidence="2">Uncharacterized protein</fullName>
    </submittedName>
</protein>
<sequence>MNGVCGAEVPAEGVRDGAWQRLSRGREQKRRRRSPRGLLGAPAAVLSGALAAVLLMVGIPVPPSAEAYSSWVHEGGAVSDWGAGSVGMEFVDLESLLPRSVAPGSDLAKNMMEAWTKEQELHIGVQHQDPWLGGGRREDTPARKLLQQASIMNDNEIPQYDKDEARFIKKNCAVDVVARINRACAVISETIPFYYVDQETRTLRENATLVSTTIRIVCWGSSDYPDPFADIDKTSYLQFSVGQGFKGMQTACGVNPAFKVQCFGSNDLTQDEQLQDRSGQAEPPDGKFSQVSVGGLHACALCNDEDTCAATPGGSMWCWGNNRMRQGNVPSIRQTSVVSAIRYSYVSAGYEHTCGFRTDNFLTCFGSNLDGQIRMPNARQATENQEDGFLSPATSYGCCHDCTKCDCTTQAYGGVGARCRESAKLSLGWYHTCVIRAGCDVQCAWTTSDCSKGTSNKWYDTDSSCFCASCVRPHEVECFGYGAWGNAISPPGKFKVIASSFDYTCAIYADCNDKDITNVIVEGTGKSQCDLANTVTCWGRNNKKQASPPADMCDAAVRALALALARINNTIFETPAPPSKRLPCVCTPEKGCDCLSQYPRLEFEKANGVGTLGASAGGALAAASLAWMAAAAAAR</sequence>
<dbReference type="SUPFAM" id="SSF50985">
    <property type="entry name" value="RCC1/BLIP-II"/>
    <property type="match status" value="1"/>
</dbReference>
<feature type="transmembrane region" description="Helical" evidence="1">
    <location>
        <begin position="38"/>
        <end position="59"/>
    </location>
</feature>
<evidence type="ECO:0000256" key="1">
    <source>
        <dbReference type="SAM" id="Phobius"/>
    </source>
</evidence>
<organism evidence="2">
    <name type="scientific">Hemiselmis andersenii</name>
    <name type="common">Cryptophyte alga</name>
    <dbReference type="NCBI Taxonomy" id="464988"/>
    <lineage>
        <taxon>Eukaryota</taxon>
        <taxon>Cryptophyceae</taxon>
        <taxon>Cryptomonadales</taxon>
        <taxon>Hemiselmidaceae</taxon>
        <taxon>Hemiselmis</taxon>
    </lineage>
</organism>
<keyword evidence="1" id="KW-0472">Membrane</keyword>
<gene>
    <name evidence="2" type="ORF">HAND1043_LOCUS3045</name>
</gene>